<dbReference type="OrthoDB" id="1926878at2759"/>
<evidence type="ECO:0000259" key="4">
    <source>
        <dbReference type="SMART" id="SM00382"/>
    </source>
</evidence>
<dbReference type="AlphaFoldDB" id="A0A1D8PFB8"/>
<dbReference type="InterPro" id="IPR003593">
    <property type="entry name" value="AAA+_ATPase"/>
</dbReference>
<dbReference type="Pfam" id="PF13401">
    <property type="entry name" value="AAA_22"/>
    <property type="match status" value="1"/>
</dbReference>
<dbReference type="GO" id="GO:0033314">
    <property type="term" value="P:mitotic DNA replication checkpoint signaling"/>
    <property type="evidence" value="ECO:0000318"/>
    <property type="project" value="GO_Central"/>
</dbReference>
<dbReference type="InterPro" id="IPR054425">
    <property type="entry name" value="Cdc6_ORC1-like_ATPase_lid"/>
</dbReference>
<dbReference type="SUPFAM" id="SSF52540">
    <property type="entry name" value="P-loop containing nucleoside triphosphate hydrolases"/>
    <property type="match status" value="1"/>
</dbReference>
<dbReference type="InParanoid" id="A0A1D8PFB8"/>
<dbReference type="InterPro" id="IPR016314">
    <property type="entry name" value="Cdc6/18"/>
</dbReference>
<sequence length="481" mass="54634">MNTTPSRKRTIRDISNTQLPLTPTKTPTKSKKLKIDNNNSFDTGKPSCVKKLDFGLLTPTKKPSTSPSIPTSIYSQAKALFQRGSNVSHSNDYFLTSREKEAKYITDFVANSIQQKISNSLYISGPPGTGKTAQVQLILQPYQQNSRIRVVKINCMTLNNPEQIYHEIYCKIMNKLSISFHKRKTCDDFMTLMNDNENQQFDSVIVLLDELDSLITSDQQVLFQLFKMASINCIPQTKIKLVLIGISNTLDLNSKFLPRLVRNNIQLDNLQFLPYNADQIKSIIMNRLSNLKQEIFHPGAIQFCCKKSASISGDLRKAFDICYKSIELVERSCQGTDTINKVMIQHVAKICMTSFGNNENQLNNLNLLQKAILCQLFNYQKEVFSKRSNKTAATTTTLTVNSFYDYYKKQYEMNDLIGSLKHTEFIEILYALESSSCILLTNSNKNSGNSNKIIKLNVPYDDIVKSVENIGILKKILQKPN</sequence>
<keyword evidence="2" id="KW-0235">DNA replication</keyword>
<gene>
    <name evidence="5 6" type="primary">CDC6</name>
    <name evidence="6" type="ordered locus">CAALFM_C112220WA</name>
    <name evidence="5" type="ordered locus">orf19.12707</name>
</gene>
<dbReference type="InterPro" id="IPR049945">
    <property type="entry name" value="AAA_22"/>
</dbReference>
<evidence type="ECO:0000256" key="3">
    <source>
        <dbReference type="PIRNR" id="PIRNR001767"/>
    </source>
</evidence>
<dbReference type="SMART" id="SM00382">
    <property type="entry name" value="AAA"/>
    <property type="match status" value="1"/>
</dbReference>
<dbReference type="GO" id="GO:0004672">
    <property type="term" value="F:protein kinase activity"/>
    <property type="evidence" value="ECO:0000315"/>
    <property type="project" value="CGD"/>
</dbReference>
<dbReference type="GO" id="GO:0006270">
    <property type="term" value="P:DNA replication initiation"/>
    <property type="evidence" value="ECO:0000318"/>
    <property type="project" value="GO_Central"/>
</dbReference>
<dbReference type="GO" id="GO:0051301">
    <property type="term" value="P:cell division"/>
    <property type="evidence" value="ECO:0007669"/>
    <property type="project" value="UniProtKB-UniRule"/>
</dbReference>
<dbReference type="PIRSF" id="PIRSF001767">
    <property type="entry name" value="Cdc6"/>
    <property type="match status" value="1"/>
</dbReference>
<dbReference type="GO" id="GO:0003688">
    <property type="term" value="F:DNA replication origin binding"/>
    <property type="evidence" value="ECO:0000318"/>
    <property type="project" value="GO_Central"/>
</dbReference>
<dbReference type="GO" id="GO:0060258">
    <property type="term" value="P:negative regulation of filamentous growth"/>
    <property type="evidence" value="ECO:0000315"/>
    <property type="project" value="CGD"/>
</dbReference>
<reference evidence="6 7" key="3">
    <citation type="journal article" date="2013" name="Genome Biol.">
        <title>Assembly of a phased diploid Candida albicans genome facilitates allele-specific measurements and provides a simple model for repeat and indel structure.</title>
        <authorList>
            <person name="Muzzey D."/>
            <person name="Schwartz K."/>
            <person name="Weissman J.S."/>
            <person name="Sherlock G."/>
        </authorList>
    </citation>
    <scope>NUCLEOTIDE SEQUENCE [LARGE SCALE GENOMIC DNA]</scope>
    <source>
        <strain evidence="7">SC5314 / ATCC MYA-2876</strain>
    </source>
</reference>
<dbReference type="PANTHER" id="PTHR10763">
    <property type="entry name" value="CELL DIVISION CONTROL PROTEIN 6-RELATED"/>
    <property type="match status" value="1"/>
</dbReference>
<dbReference type="InterPro" id="IPR027417">
    <property type="entry name" value="P-loop_NTPase"/>
</dbReference>
<evidence type="ECO:0000256" key="2">
    <source>
        <dbReference type="ARBA" id="ARBA00022705"/>
    </source>
</evidence>
<evidence type="ECO:0000256" key="1">
    <source>
        <dbReference type="ARBA" id="ARBA00006184"/>
    </source>
</evidence>
<organism evidence="6 7">
    <name type="scientific">Candida albicans (strain SC5314 / ATCC MYA-2876)</name>
    <name type="common">Yeast</name>
    <dbReference type="NCBI Taxonomy" id="237561"/>
    <lineage>
        <taxon>Eukaryota</taxon>
        <taxon>Fungi</taxon>
        <taxon>Dikarya</taxon>
        <taxon>Ascomycota</taxon>
        <taxon>Saccharomycotina</taxon>
        <taxon>Pichiomycetes</taxon>
        <taxon>Debaryomycetaceae</taxon>
        <taxon>Candida/Lodderomyces clade</taxon>
        <taxon>Candida</taxon>
    </lineage>
</organism>
<dbReference type="Pfam" id="PF22606">
    <property type="entry name" value="Cdc6-ORC-like_ATPase_lid"/>
    <property type="match status" value="1"/>
</dbReference>
<dbReference type="VEuPathDB" id="FungiDB:C1_12220W_A"/>
<dbReference type="CGD" id="CAL0000190984">
    <property type="gene designation" value="CDC6"/>
</dbReference>
<feature type="domain" description="AAA+ ATPase" evidence="4">
    <location>
        <begin position="117"/>
        <end position="271"/>
    </location>
</feature>
<reference evidence="6 7" key="2">
    <citation type="journal article" date="2007" name="Genome Biol.">
        <title>Assembly of the Candida albicans genome into sixteen supercontigs aligned on the eight chromosomes.</title>
        <authorList>
            <person name="van het Hoog M."/>
            <person name="Rast T.J."/>
            <person name="Martchenko M."/>
            <person name="Grindle S."/>
            <person name="Dignard D."/>
            <person name="Hogues H."/>
            <person name="Cuomo C."/>
            <person name="Berriman M."/>
            <person name="Scherer S."/>
            <person name="Magee B.B."/>
            <person name="Whiteway M."/>
            <person name="Chibana H."/>
            <person name="Nantel A."/>
            <person name="Magee P.T."/>
        </authorList>
    </citation>
    <scope>GENOME REANNOTATION</scope>
    <source>
        <strain evidence="7">SC5314 / ATCC MYA-2876</strain>
    </source>
</reference>
<evidence type="ECO:0000313" key="7">
    <source>
        <dbReference type="Proteomes" id="UP000000559"/>
    </source>
</evidence>
<dbReference type="SMR" id="A0A1D8PFB8"/>
<comment type="similarity">
    <text evidence="1 3">Belongs to the CDC6/cdc18 family.</text>
</comment>
<dbReference type="STRING" id="237561.A0A1D8PFB8"/>
<dbReference type="PANTHER" id="PTHR10763:SF26">
    <property type="entry name" value="CELL DIVISION CONTROL PROTEIN 6 HOMOLOG"/>
    <property type="match status" value="1"/>
</dbReference>
<dbReference type="RefSeq" id="XP_716311.2">
    <property type="nucleotide sequence ID" value="XM_711218.2"/>
</dbReference>
<dbReference type="Gene3D" id="3.40.50.300">
    <property type="entry name" value="P-loop containing nucleotide triphosphate hydrolases"/>
    <property type="match status" value="1"/>
</dbReference>
<dbReference type="GO" id="GO:0016887">
    <property type="term" value="F:ATP hydrolysis activity"/>
    <property type="evidence" value="ECO:0007669"/>
    <property type="project" value="InterPro"/>
</dbReference>
<evidence type="ECO:0000313" key="5">
    <source>
        <dbReference type="CGD" id="CAL0000190984"/>
    </source>
</evidence>
<dbReference type="GO" id="GO:0005634">
    <property type="term" value="C:nucleus"/>
    <property type="evidence" value="ECO:0000318"/>
    <property type="project" value="GO_Central"/>
</dbReference>
<accession>A0A1D8PFB8</accession>
<name>A0A1D8PFB8_CANAL</name>
<dbReference type="EMBL" id="CP017623">
    <property type="protein sequence ID" value="AOW26841.1"/>
    <property type="molecule type" value="Genomic_DNA"/>
</dbReference>
<dbReference type="CDD" id="cd00009">
    <property type="entry name" value="AAA"/>
    <property type="match status" value="1"/>
</dbReference>
<dbReference type="FunCoup" id="A0A1D8PFB8">
    <property type="interactions" value="1143"/>
</dbReference>
<dbReference type="GeneID" id="3642034"/>
<dbReference type="InterPro" id="IPR050311">
    <property type="entry name" value="ORC1/CDC6"/>
</dbReference>
<proteinExistence type="inferred from homology"/>
<protein>
    <recommendedName>
        <fullName evidence="3">Cell division control protein</fullName>
    </recommendedName>
</protein>
<keyword evidence="7" id="KW-1185">Reference proteome</keyword>
<dbReference type="KEGG" id="cal:CAALFM_C112220WA"/>
<dbReference type="Proteomes" id="UP000000559">
    <property type="component" value="Chromosome 1"/>
</dbReference>
<dbReference type="eggNOG" id="KOG2227">
    <property type="taxonomic scope" value="Eukaryota"/>
</dbReference>
<reference evidence="6 7" key="1">
    <citation type="journal article" date="2004" name="Proc. Natl. Acad. Sci. U.S.A.">
        <title>The diploid genome sequence of Candida albicans.</title>
        <authorList>
            <person name="Jones T."/>
            <person name="Federspiel N.A."/>
            <person name="Chibana H."/>
            <person name="Dungan J."/>
            <person name="Kalman S."/>
            <person name="Magee B.B."/>
            <person name="Newport G."/>
            <person name="Thorstenson Y.R."/>
            <person name="Agabian N."/>
            <person name="Magee P.T."/>
            <person name="Davis R.W."/>
            <person name="Scherer S."/>
        </authorList>
    </citation>
    <scope>NUCLEOTIDE SEQUENCE [LARGE SCALE GENOMIC DNA]</scope>
    <source>
        <strain evidence="7">SC5314 / ATCC MYA-2876</strain>
    </source>
</reference>
<evidence type="ECO:0000313" key="6">
    <source>
        <dbReference type="EMBL" id="AOW26841.1"/>
    </source>
</evidence>